<dbReference type="GO" id="GO:0005351">
    <property type="term" value="F:carbohydrate:proton symporter activity"/>
    <property type="evidence" value="ECO:0007669"/>
    <property type="project" value="TreeGrafter"/>
</dbReference>
<dbReference type="STRING" id="1890683.A0A427YXN3"/>
<sequence length="499" mass="55405">MSTDVTPALENQIDVVASVESQKTLGEQVVSEKWDVTREQANRAEQYEHSLSFLQAARLYKEATFWAIIASLSIVMEGFDKSFQGAVISEATYRKKFGQWYPELQQYQLTAAWQGAITQAPSVGTIIGIYVGGVLNDRFGYKKTLLGMTKIRHPLHRSCSALLVFAQNKAMLVSGGVLVGIPWGCFATLAEAYASEIAPLSLRGFLTGWMNVCWILGELALGSILALSALVATWGIRSGCQLMDYAGSFIGTGVTTGAQKLSSDWSWRLPYATQWIWPVPLIIFMSFAPESPWWLVRQGNLDEAEKSVRRLASVEMRDKAKDTKLQVRTTRWNLNCQHPKGPSRWRDLFCGTNLRRTEITVLAWLFQDACGNILTNNAIYVFEQAGIDQSTAFKLGLGTSGLQLVANFGNFYLMYLMGRRTLYMMGFAILDVNLMLVGIMAVFGVGGRNEGWAKWAQASFQMIFNIGYTGLLGPVCYAIIGETSSTRLRNKSISLGRIV</sequence>
<dbReference type="Gene3D" id="1.20.1250.20">
    <property type="entry name" value="MFS general substrate transporter like domains"/>
    <property type="match status" value="1"/>
</dbReference>
<keyword evidence="5 6" id="KW-0472">Membrane</keyword>
<dbReference type="InterPro" id="IPR005829">
    <property type="entry name" value="Sugar_transporter_CS"/>
</dbReference>
<keyword evidence="3 6" id="KW-0812">Transmembrane</keyword>
<feature type="transmembrane region" description="Helical" evidence="6">
    <location>
        <begin position="422"/>
        <end position="446"/>
    </location>
</feature>
<evidence type="ECO:0000259" key="7">
    <source>
        <dbReference type="PROSITE" id="PS50850"/>
    </source>
</evidence>
<dbReference type="SUPFAM" id="SSF103473">
    <property type="entry name" value="MFS general substrate transporter"/>
    <property type="match status" value="1"/>
</dbReference>
<dbReference type="Proteomes" id="UP000279259">
    <property type="component" value="Unassembled WGS sequence"/>
</dbReference>
<comment type="similarity">
    <text evidence="2">Belongs to the major facilitator superfamily. Sugar transporter (TC 2.A.1.1) family.</text>
</comment>
<organism evidence="8 9">
    <name type="scientific">Saitozyma podzolica</name>
    <dbReference type="NCBI Taxonomy" id="1890683"/>
    <lineage>
        <taxon>Eukaryota</taxon>
        <taxon>Fungi</taxon>
        <taxon>Dikarya</taxon>
        <taxon>Basidiomycota</taxon>
        <taxon>Agaricomycotina</taxon>
        <taxon>Tremellomycetes</taxon>
        <taxon>Tremellales</taxon>
        <taxon>Trimorphomycetaceae</taxon>
        <taxon>Saitozyma</taxon>
    </lineage>
</organism>
<dbReference type="EMBL" id="RSCD01000001">
    <property type="protein sequence ID" value="RSH95847.1"/>
    <property type="molecule type" value="Genomic_DNA"/>
</dbReference>
<evidence type="ECO:0000256" key="2">
    <source>
        <dbReference type="ARBA" id="ARBA00010992"/>
    </source>
</evidence>
<keyword evidence="4 6" id="KW-1133">Transmembrane helix</keyword>
<feature type="transmembrane region" description="Helical" evidence="6">
    <location>
        <begin position="170"/>
        <end position="194"/>
    </location>
</feature>
<evidence type="ECO:0000256" key="3">
    <source>
        <dbReference type="ARBA" id="ARBA00022692"/>
    </source>
</evidence>
<accession>A0A427YXN3</accession>
<dbReference type="InterPro" id="IPR005828">
    <property type="entry name" value="MFS_sugar_transport-like"/>
</dbReference>
<dbReference type="OrthoDB" id="6612291at2759"/>
<reference evidence="8 9" key="1">
    <citation type="submission" date="2018-11" db="EMBL/GenBank/DDBJ databases">
        <title>Genome sequence of Saitozyma podzolica DSM 27192.</title>
        <authorList>
            <person name="Aliyu H."/>
            <person name="Gorte O."/>
            <person name="Ochsenreither K."/>
        </authorList>
    </citation>
    <scope>NUCLEOTIDE SEQUENCE [LARGE SCALE GENOMIC DNA]</scope>
    <source>
        <strain evidence="8 9">DSM 27192</strain>
    </source>
</reference>
<evidence type="ECO:0000256" key="5">
    <source>
        <dbReference type="ARBA" id="ARBA00023136"/>
    </source>
</evidence>
<dbReference type="PROSITE" id="PS00217">
    <property type="entry name" value="SUGAR_TRANSPORT_2"/>
    <property type="match status" value="1"/>
</dbReference>
<evidence type="ECO:0000256" key="1">
    <source>
        <dbReference type="ARBA" id="ARBA00004141"/>
    </source>
</evidence>
<dbReference type="Pfam" id="PF00083">
    <property type="entry name" value="Sugar_tr"/>
    <property type="match status" value="2"/>
</dbReference>
<protein>
    <recommendedName>
        <fullName evidence="7">Major facilitator superfamily (MFS) profile domain-containing protein</fullName>
    </recommendedName>
</protein>
<name>A0A427YXN3_9TREE</name>
<keyword evidence="9" id="KW-1185">Reference proteome</keyword>
<evidence type="ECO:0000313" key="8">
    <source>
        <dbReference type="EMBL" id="RSH95847.1"/>
    </source>
</evidence>
<comment type="caution">
    <text evidence="8">The sequence shown here is derived from an EMBL/GenBank/DDBJ whole genome shotgun (WGS) entry which is preliminary data.</text>
</comment>
<feature type="transmembrane region" description="Helical" evidence="6">
    <location>
        <begin position="214"/>
        <end position="236"/>
    </location>
</feature>
<feature type="transmembrane region" description="Helical" evidence="6">
    <location>
        <begin position="458"/>
        <end position="480"/>
    </location>
</feature>
<dbReference type="AlphaFoldDB" id="A0A427YXN3"/>
<dbReference type="InterPro" id="IPR036259">
    <property type="entry name" value="MFS_trans_sf"/>
</dbReference>
<evidence type="ECO:0000256" key="4">
    <source>
        <dbReference type="ARBA" id="ARBA00022989"/>
    </source>
</evidence>
<comment type="subcellular location">
    <subcellularLocation>
        <location evidence="1">Membrane</location>
        <topology evidence="1">Multi-pass membrane protein</topology>
    </subcellularLocation>
</comment>
<proteinExistence type="inferred from homology"/>
<evidence type="ECO:0000256" key="6">
    <source>
        <dbReference type="SAM" id="Phobius"/>
    </source>
</evidence>
<dbReference type="PANTHER" id="PTHR48022:SF5">
    <property type="entry name" value="ALPHA-GLUCOSIDES PERMEASE MPH2-RELATED"/>
    <property type="match status" value="1"/>
</dbReference>
<dbReference type="InterPro" id="IPR050360">
    <property type="entry name" value="MFS_Sugar_Transporters"/>
</dbReference>
<dbReference type="PANTHER" id="PTHR48022">
    <property type="entry name" value="PLASTIDIC GLUCOSE TRANSPORTER 4"/>
    <property type="match status" value="1"/>
</dbReference>
<gene>
    <name evidence="8" type="ORF">EHS25_000940</name>
</gene>
<dbReference type="InterPro" id="IPR020846">
    <property type="entry name" value="MFS_dom"/>
</dbReference>
<feature type="domain" description="Major facilitator superfamily (MFS) profile" evidence="7">
    <location>
        <begin position="66"/>
        <end position="499"/>
    </location>
</feature>
<dbReference type="PROSITE" id="PS50850">
    <property type="entry name" value="MFS"/>
    <property type="match status" value="1"/>
</dbReference>
<evidence type="ECO:0000313" key="9">
    <source>
        <dbReference type="Proteomes" id="UP000279259"/>
    </source>
</evidence>
<dbReference type="GO" id="GO:0016020">
    <property type="term" value="C:membrane"/>
    <property type="evidence" value="ECO:0007669"/>
    <property type="project" value="UniProtKB-SubCell"/>
</dbReference>